<protein>
    <submittedName>
        <fullName evidence="1">Uncharacterized protein</fullName>
    </submittedName>
</protein>
<dbReference type="Proteomes" id="UP000016521">
    <property type="component" value="Chromosome I"/>
</dbReference>
<proteinExistence type="predicted"/>
<evidence type="ECO:0000313" key="1">
    <source>
        <dbReference type="EMBL" id="ATD08231.1"/>
    </source>
</evidence>
<evidence type="ECO:0000313" key="2">
    <source>
        <dbReference type="Proteomes" id="UP000016521"/>
    </source>
</evidence>
<reference evidence="1 2" key="1">
    <citation type="submission" date="2015-06" db="EMBL/GenBank/DDBJ databases">
        <authorList>
            <person name="Xie B.-B."/>
            <person name="Rong J.-C."/>
            <person name="Qin Q.-L."/>
            <person name="Zhang Y.-Z."/>
        </authorList>
    </citation>
    <scope>NUCLEOTIDE SEQUENCE [LARGE SCALE GENOMIC DNA]</scope>
    <source>
        <strain evidence="1 2">JCM 20779</strain>
    </source>
</reference>
<accession>A0ABM6NHH1</accession>
<keyword evidence="2" id="KW-1185">Reference proteome</keyword>
<gene>
    <name evidence="1" type="ORF">PPIS_a3442</name>
</gene>
<sequence length="37" mass="4270">MFVMRCSLLIHSQYGATLGDCPMIKIKAFNRKNQLIK</sequence>
<organism evidence="1 2">
    <name type="scientific">Pseudoalteromonas piscicida</name>
    <dbReference type="NCBI Taxonomy" id="43662"/>
    <lineage>
        <taxon>Bacteria</taxon>
        <taxon>Pseudomonadati</taxon>
        <taxon>Pseudomonadota</taxon>
        <taxon>Gammaproteobacteria</taxon>
        <taxon>Alteromonadales</taxon>
        <taxon>Pseudoalteromonadaceae</taxon>
        <taxon>Pseudoalteromonas</taxon>
    </lineage>
</organism>
<name>A0ABM6NHH1_PSEO7</name>
<dbReference type="EMBL" id="CP011924">
    <property type="protein sequence ID" value="ATD08231.1"/>
    <property type="molecule type" value="Genomic_DNA"/>
</dbReference>